<evidence type="ECO:0000256" key="5">
    <source>
        <dbReference type="ARBA" id="ARBA00022525"/>
    </source>
</evidence>
<feature type="signal peptide" evidence="10">
    <location>
        <begin position="1"/>
        <end position="27"/>
    </location>
</feature>
<evidence type="ECO:0000256" key="2">
    <source>
        <dbReference type="ARBA" id="ARBA00005184"/>
    </source>
</evidence>
<dbReference type="PANTHER" id="PTHR31321:SF87">
    <property type="entry name" value="PECTINESTERASE 63-RELATED"/>
    <property type="match status" value="1"/>
</dbReference>
<evidence type="ECO:0000313" key="13">
    <source>
        <dbReference type="Proteomes" id="UP000594638"/>
    </source>
</evidence>
<keyword evidence="10" id="KW-0732">Signal</keyword>
<dbReference type="InterPro" id="IPR011050">
    <property type="entry name" value="Pectin_lyase_fold/virulence"/>
</dbReference>
<evidence type="ECO:0000256" key="6">
    <source>
        <dbReference type="ARBA" id="ARBA00022801"/>
    </source>
</evidence>
<keyword evidence="13" id="KW-1185">Reference proteome</keyword>
<sequence>MVGKIVSCIALEAVLVSIILRMPIVFSDDTVPIPPDSAEINNWFDGIVQSLTARKATLDPALVTAESEPKVIKLKSDGSGDFKTINDAIKTIPDGNAKRVILSLAPGNYTEKVKIGMNQPFITIYGEDPDNMPVLVFGGTAKEYNTVECATLIVESDYFNAVNLKIVNSAPRPDGKVEGAQAAALRISGDKASFYNVEFHGYQDTLCDDKGKHLFKDCYIEGTVDFIFGSGKSIYLNSEIHVIPGDPVAMISAQARVSDSEDTGYSILHSKITGSGGVAYLGRSWKPAAKVVYAFTEMSDVVNPVGWSLVAPGHEKTVFFGEYNNKGPGANMDKRKYNKKLTDADAKPFISLAFIEGSKWILPPTKV</sequence>
<accession>A0A8S0URL7</accession>
<proteinExistence type="inferred from homology"/>
<protein>
    <recommendedName>
        <fullName evidence="4 10">Pectinesterase</fullName>
        <ecNumber evidence="4 10">3.1.1.11</ecNumber>
    </recommendedName>
</protein>
<dbReference type="Proteomes" id="UP000594638">
    <property type="component" value="Unassembled WGS sequence"/>
</dbReference>
<dbReference type="AlphaFoldDB" id="A0A8S0URL7"/>
<evidence type="ECO:0000256" key="4">
    <source>
        <dbReference type="ARBA" id="ARBA00013229"/>
    </source>
</evidence>
<evidence type="ECO:0000256" key="8">
    <source>
        <dbReference type="ARBA" id="ARBA00047928"/>
    </source>
</evidence>
<evidence type="ECO:0000256" key="9">
    <source>
        <dbReference type="PROSITE-ProRule" id="PRU10040"/>
    </source>
</evidence>
<name>A0A8S0URL7_OLEEU</name>
<dbReference type="Gramene" id="OE9A006335T1">
    <property type="protein sequence ID" value="OE9A006335C1"/>
    <property type="gene ID" value="OE9A006335"/>
</dbReference>
<dbReference type="Gene3D" id="2.160.20.10">
    <property type="entry name" value="Single-stranded right-handed beta-helix, Pectin lyase-like"/>
    <property type="match status" value="1"/>
</dbReference>
<dbReference type="GO" id="GO:0045490">
    <property type="term" value="P:pectin catabolic process"/>
    <property type="evidence" value="ECO:0007669"/>
    <property type="project" value="UniProtKB-UniRule"/>
</dbReference>
<evidence type="ECO:0000313" key="12">
    <source>
        <dbReference type="EMBL" id="CAA3022940.1"/>
    </source>
</evidence>
<evidence type="ECO:0000256" key="10">
    <source>
        <dbReference type="RuleBase" id="RU000589"/>
    </source>
</evidence>
<keyword evidence="7 10" id="KW-0063">Aspartyl esterase</keyword>
<dbReference type="EMBL" id="CACTIH010009080">
    <property type="protein sequence ID" value="CAA3022940.1"/>
    <property type="molecule type" value="Genomic_DNA"/>
</dbReference>
<feature type="chain" id="PRO_5035966983" description="Pectinesterase" evidence="10">
    <location>
        <begin position="28"/>
        <end position="367"/>
    </location>
</feature>
<dbReference type="OrthoDB" id="2019149at2759"/>
<keyword evidence="5" id="KW-0964">Secreted</keyword>
<evidence type="ECO:0000256" key="1">
    <source>
        <dbReference type="ARBA" id="ARBA00004613"/>
    </source>
</evidence>
<dbReference type="Pfam" id="PF01095">
    <property type="entry name" value="Pectinesterase"/>
    <property type="match status" value="1"/>
</dbReference>
<comment type="catalytic activity">
    <reaction evidence="8 10">
        <text>[(1-&gt;4)-alpha-D-galacturonosyl methyl ester](n) + n H2O = [(1-&gt;4)-alpha-D-galacturonosyl](n) + n methanol + n H(+)</text>
        <dbReference type="Rhea" id="RHEA:22380"/>
        <dbReference type="Rhea" id="RHEA-COMP:14570"/>
        <dbReference type="Rhea" id="RHEA-COMP:14573"/>
        <dbReference type="ChEBI" id="CHEBI:15377"/>
        <dbReference type="ChEBI" id="CHEBI:15378"/>
        <dbReference type="ChEBI" id="CHEBI:17790"/>
        <dbReference type="ChEBI" id="CHEBI:140522"/>
        <dbReference type="ChEBI" id="CHEBI:140523"/>
        <dbReference type="EC" id="3.1.1.11"/>
    </reaction>
</comment>
<dbReference type="GO" id="GO:0005576">
    <property type="term" value="C:extracellular region"/>
    <property type="evidence" value="ECO:0007669"/>
    <property type="project" value="UniProtKB-SubCell"/>
</dbReference>
<evidence type="ECO:0000256" key="3">
    <source>
        <dbReference type="ARBA" id="ARBA00008891"/>
    </source>
</evidence>
<feature type="active site" evidence="9">
    <location>
        <position position="225"/>
    </location>
</feature>
<comment type="caution">
    <text evidence="12">The sequence shown here is derived from an EMBL/GenBank/DDBJ whole genome shotgun (WGS) entry which is preliminary data.</text>
</comment>
<evidence type="ECO:0000256" key="7">
    <source>
        <dbReference type="ARBA" id="ARBA00023085"/>
    </source>
</evidence>
<dbReference type="PANTHER" id="PTHR31321">
    <property type="entry name" value="ACYL-COA THIOESTER HYDROLASE YBHC-RELATED"/>
    <property type="match status" value="1"/>
</dbReference>
<organism evidence="12 13">
    <name type="scientific">Olea europaea subsp. europaea</name>
    <dbReference type="NCBI Taxonomy" id="158383"/>
    <lineage>
        <taxon>Eukaryota</taxon>
        <taxon>Viridiplantae</taxon>
        <taxon>Streptophyta</taxon>
        <taxon>Embryophyta</taxon>
        <taxon>Tracheophyta</taxon>
        <taxon>Spermatophyta</taxon>
        <taxon>Magnoliopsida</taxon>
        <taxon>eudicotyledons</taxon>
        <taxon>Gunneridae</taxon>
        <taxon>Pentapetalae</taxon>
        <taxon>asterids</taxon>
        <taxon>lamiids</taxon>
        <taxon>Lamiales</taxon>
        <taxon>Oleaceae</taxon>
        <taxon>Oleeae</taxon>
        <taxon>Olea</taxon>
    </lineage>
</organism>
<dbReference type="InterPro" id="IPR012334">
    <property type="entry name" value="Pectin_lyas_fold"/>
</dbReference>
<dbReference type="GO" id="GO:0030599">
    <property type="term" value="F:pectinesterase activity"/>
    <property type="evidence" value="ECO:0007669"/>
    <property type="project" value="UniProtKB-UniRule"/>
</dbReference>
<gene>
    <name evidence="12" type="ORF">OLEA9_A006335</name>
</gene>
<dbReference type="SUPFAM" id="SSF51126">
    <property type="entry name" value="Pectin lyase-like"/>
    <property type="match status" value="1"/>
</dbReference>
<dbReference type="PROSITE" id="PS00503">
    <property type="entry name" value="PECTINESTERASE_2"/>
    <property type="match status" value="1"/>
</dbReference>
<comment type="similarity">
    <text evidence="3">Belongs to the pectinesterase family.</text>
</comment>
<dbReference type="InterPro" id="IPR000070">
    <property type="entry name" value="Pectinesterase_cat"/>
</dbReference>
<reference evidence="12 13" key="1">
    <citation type="submission" date="2019-12" db="EMBL/GenBank/DDBJ databases">
        <authorList>
            <person name="Alioto T."/>
            <person name="Alioto T."/>
            <person name="Gomez Garrido J."/>
        </authorList>
    </citation>
    <scope>NUCLEOTIDE SEQUENCE [LARGE SCALE GENOMIC DNA]</scope>
</reference>
<dbReference type="InterPro" id="IPR033131">
    <property type="entry name" value="Pectinesterase_Asp_AS"/>
</dbReference>
<dbReference type="GO" id="GO:0042545">
    <property type="term" value="P:cell wall modification"/>
    <property type="evidence" value="ECO:0007669"/>
    <property type="project" value="UniProtKB-UniRule"/>
</dbReference>
<comment type="subcellular location">
    <subcellularLocation>
        <location evidence="1">Secreted</location>
    </subcellularLocation>
</comment>
<dbReference type="EC" id="3.1.1.11" evidence="4 10"/>
<feature type="domain" description="Pectinesterase catalytic" evidence="11">
    <location>
        <begin position="75"/>
        <end position="357"/>
    </location>
</feature>
<comment type="pathway">
    <text evidence="2 10">Glycan metabolism; pectin degradation; 2-dehydro-3-deoxy-D-gluconate from pectin: step 1/5.</text>
</comment>
<keyword evidence="6 10" id="KW-0378">Hydrolase</keyword>
<evidence type="ECO:0000259" key="11">
    <source>
        <dbReference type="Pfam" id="PF01095"/>
    </source>
</evidence>